<keyword evidence="1" id="KW-0812">Transmembrane</keyword>
<reference evidence="3" key="1">
    <citation type="submission" date="2020-09" db="EMBL/GenBank/DDBJ databases">
        <title>Genome seq and assembly of Limnohabitants sp.</title>
        <authorList>
            <person name="Chhetri G."/>
        </authorList>
    </citation>
    <scope>NUCLEOTIDE SEQUENCE</scope>
    <source>
        <strain evidence="3">JUR4</strain>
    </source>
</reference>
<sequence>MLAGIGFAVLAVACFATLDTITKHISASLPLLVALWFRYTFQAVTTTAIAWKGRGRQLLMMRHPRFQIARGMLLFGSSLLAFFSLKYMPVGEFTAIALMAPLVITLLAAWKLQEHVSPQRWALVLGGFAGTLVIIRPDTQHFDWHLLLPLLLVLTNSSFQVLTSKLASEQEDPMTTHVLTGWTGTVLASCILPFVWETPQDAVVWLQLLIMGLMATLGHFFLIMAFGRAPAATLTPYMYAQIGFAVLGGWVVFGHIPDQWTLVGMGMVALCGALGAWLTLRESRVKVELPES</sequence>
<feature type="transmembrane region" description="Helical" evidence="1">
    <location>
        <begin position="202"/>
        <end position="225"/>
    </location>
</feature>
<dbReference type="AlphaFoldDB" id="A0A927IK62"/>
<gene>
    <name evidence="3" type="ORF">IC609_01915</name>
</gene>
<feature type="transmembrane region" description="Helical" evidence="1">
    <location>
        <begin position="174"/>
        <end position="196"/>
    </location>
</feature>
<dbReference type="PANTHER" id="PTHR22911:SF103">
    <property type="entry name" value="BLR2811 PROTEIN"/>
    <property type="match status" value="1"/>
</dbReference>
<keyword evidence="1" id="KW-0472">Membrane</keyword>
<feature type="transmembrane region" description="Helical" evidence="1">
    <location>
        <begin position="32"/>
        <end position="51"/>
    </location>
</feature>
<dbReference type="InterPro" id="IPR000620">
    <property type="entry name" value="EamA_dom"/>
</dbReference>
<feature type="transmembrane region" description="Helical" evidence="1">
    <location>
        <begin position="71"/>
        <end position="87"/>
    </location>
</feature>
<feature type="transmembrane region" description="Helical" evidence="1">
    <location>
        <begin position="237"/>
        <end position="256"/>
    </location>
</feature>
<keyword evidence="1" id="KW-1133">Transmembrane helix</keyword>
<accession>A0A927IK62</accession>
<feature type="transmembrane region" description="Helical" evidence="1">
    <location>
        <begin position="93"/>
        <end position="109"/>
    </location>
</feature>
<dbReference type="PANTHER" id="PTHR22911">
    <property type="entry name" value="ACYL-MALONYL CONDENSING ENZYME-RELATED"/>
    <property type="match status" value="1"/>
</dbReference>
<feature type="transmembrane region" description="Helical" evidence="1">
    <location>
        <begin position="262"/>
        <end position="280"/>
    </location>
</feature>
<dbReference type="GO" id="GO:0016020">
    <property type="term" value="C:membrane"/>
    <property type="evidence" value="ECO:0007669"/>
    <property type="project" value="InterPro"/>
</dbReference>
<evidence type="ECO:0000313" key="3">
    <source>
        <dbReference type="EMBL" id="MBD8049283.1"/>
    </source>
</evidence>
<comment type="caution">
    <text evidence="3">The sequence shown here is derived from an EMBL/GenBank/DDBJ whole genome shotgun (WGS) entry which is preliminary data.</text>
</comment>
<evidence type="ECO:0000256" key="1">
    <source>
        <dbReference type="SAM" id="Phobius"/>
    </source>
</evidence>
<dbReference type="SUPFAM" id="SSF103481">
    <property type="entry name" value="Multidrug resistance efflux transporter EmrE"/>
    <property type="match status" value="2"/>
</dbReference>
<evidence type="ECO:0000313" key="4">
    <source>
        <dbReference type="Proteomes" id="UP000647424"/>
    </source>
</evidence>
<evidence type="ECO:0000259" key="2">
    <source>
        <dbReference type="Pfam" id="PF00892"/>
    </source>
</evidence>
<dbReference type="InterPro" id="IPR037185">
    <property type="entry name" value="EmrE-like"/>
</dbReference>
<feature type="domain" description="EamA" evidence="2">
    <location>
        <begin position="151"/>
        <end position="270"/>
    </location>
</feature>
<keyword evidence="4" id="KW-1185">Reference proteome</keyword>
<feature type="domain" description="EamA" evidence="2">
    <location>
        <begin position="3"/>
        <end position="135"/>
    </location>
</feature>
<name>A0A927IK62_9BURK</name>
<organism evidence="3 4">
    <name type="scientific">Limnohabitans radicicola</name>
    <dbReference type="NCBI Taxonomy" id="2771427"/>
    <lineage>
        <taxon>Bacteria</taxon>
        <taxon>Pseudomonadati</taxon>
        <taxon>Pseudomonadota</taxon>
        <taxon>Betaproteobacteria</taxon>
        <taxon>Burkholderiales</taxon>
        <taxon>Comamonadaceae</taxon>
        <taxon>Limnohabitans</taxon>
    </lineage>
</organism>
<feature type="transmembrane region" description="Helical" evidence="1">
    <location>
        <begin position="144"/>
        <end position="162"/>
    </location>
</feature>
<protein>
    <submittedName>
        <fullName evidence="3">DMT family transporter</fullName>
    </submittedName>
</protein>
<dbReference type="Pfam" id="PF00892">
    <property type="entry name" value="EamA"/>
    <property type="match status" value="2"/>
</dbReference>
<dbReference type="Proteomes" id="UP000647424">
    <property type="component" value="Unassembled WGS sequence"/>
</dbReference>
<dbReference type="EMBL" id="JACYFT010000001">
    <property type="protein sequence ID" value="MBD8049283.1"/>
    <property type="molecule type" value="Genomic_DNA"/>
</dbReference>
<proteinExistence type="predicted"/>